<gene>
    <name evidence="1" type="ORF">M378DRAFT_13810</name>
</gene>
<protein>
    <submittedName>
        <fullName evidence="1">Uncharacterized protein</fullName>
    </submittedName>
</protein>
<evidence type="ECO:0000313" key="1">
    <source>
        <dbReference type="EMBL" id="KIL61018.1"/>
    </source>
</evidence>
<accession>A0A0C2WXE2</accession>
<dbReference type="Proteomes" id="UP000054549">
    <property type="component" value="Unassembled WGS sequence"/>
</dbReference>
<name>A0A0C2WXE2_AMAMK</name>
<dbReference type="InParanoid" id="A0A0C2WXE2"/>
<proteinExistence type="predicted"/>
<evidence type="ECO:0000313" key="2">
    <source>
        <dbReference type="Proteomes" id="UP000054549"/>
    </source>
</evidence>
<dbReference type="HOGENOM" id="CLU_2605543_0_0_1"/>
<dbReference type="AlphaFoldDB" id="A0A0C2WXE2"/>
<organism evidence="1 2">
    <name type="scientific">Amanita muscaria (strain Koide BX008)</name>
    <dbReference type="NCBI Taxonomy" id="946122"/>
    <lineage>
        <taxon>Eukaryota</taxon>
        <taxon>Fungi</taxon>
        <taxon>Dikarya</taxon>
        <taxon>Basidiomycota</taxon>
        <taxon>Agaricomycotina</taxon>
        <taxon>Agaricomycetes</taxon>
        <taxon>Agaricomycetidae</taxon>
        <taxon>Agaricales</taxon>
        <taxon>Pluteineae</taxon>
        <taxon>Amanitaceae</taxon>
        <taxon>Amanita</taxon>
    </lineage>
</organism>
<dbReference type="EMBL" id="KN818290">
    <property type="protein sequence ID" value="KIL61018.1"/>
    <property type="molecule type" value="Genomic_DNA"/>
</dbReference>
<keyword evidence="2" id="KW-1185">Reference proteome</keyword>
<sequence>MDEEDDDAVMQDEVGWLFWSTKWPDMEIDGEVAAYTEHLAALTELEDISKDESFGWSDFEDGEEEKFLSLVTEKVPSCY</sequence>
<reference evidence="1 2" key="1">
    <citation type="submission" date="2014-04" db="EMBL/GenBank/DDBJ databases">
        <title>Evolutionary Origins and Diversification of the Mycorrhizal Mutualists.</title>
        <authorList>
            <consortium name="DOE Joint Genome Institute"/>
            <consortium name="Mycorrhizal Genomics Consortium"/>
            <person name="Kohler A."/>
            <person name="Kuo A."/>
            <person name="Nagy L.G."/>
            <person name="Floudas D."/>
            <person name="Copeland A."/>
            <person name="Barry K.W."/>
            <person name="Cichocki N."/>
            <person name="Veneault-Fourrey C."/>
            <person name="LaButti K."/>
            <person name="Lindquist E.A."/>
            <person name="Lipzen A."/>
            <person name="Lundell T."/>
            <person name="Morin E."/>
            <person name="Murat C."/>
            <person name="Riley R."/>
            <person name="Ohm R."/>
            <person name="Sun H."/>
            <person name="Tunlid A."/>
            <person name="Henrissat B."/>
            <person name="Grigoriev I.V."/>
            <person name="Hibbett D.S."/>
            <person name="Martin F."/>
        </authorList>
    </citation>
    <scope>NUCLEOTIDE SEQUENCE [LARGE SCALE GENOMIC DNA]</scope>
    <source>
        <strain evidence="1 2">Koide BX008</strain>
    </source>
</reference>